<sequence>MNRMQEDSLLEADSRENILEHENFANDLQQDETKAKSWLEYVKLITVEPTMFLYMLAFMVTSVVEQAFFIYKACRVDLGFPEEICKNLTQYKEKNKEVQVVVSTFHQNNDIASHLIPIVLALFIGAWSDRRGRKLLLLLGLGGKLWYSIWIVINSLQETWTLSQVIWTASLPSGLTGADLAIFAAAFSYISDITTLKNRTLRITVLDVTYLTSMPIGVALGKLLFHYLNRTYATYATYATMFSLNALLLLIALLYSFFRLDWATNPHQKPLKLCCLNVKSKFIKNDDEKNVRQPYCFLDFFDKEHLIESIKTITRKRSTHGRGYLILLILAMGLYTFQRDERQMMYLYTNLKFHWEVSSFSDFRVFQSSIYVLGTLLCVPLMGKFFKFADTTMVIVGTLSHSVARMTFALAEKPWMFYLGASLASVGPVVAPVLRSMASKIVPENERGKVFAVLSVADTTVPLFSGIVYSQVYNATIHSYPAAIFWVTVGTQMIVFSTAL</sequence>
<keyword evidence="3 5" id="KW-1133">Transmembrane helix</keyword>
<feature type="transmembrane region" description="Helical" evidence="5">
    <location>
        <begin position="208"/>
        <end position="229"/>
    </location>
</feature>
<feature type="transmembrane region" description="Helical" evidence="5">
    <location>
        <begin position="450"/>
        <end position="472"/>
    </location>
</feature>
<feature type="transmembrane region" description="Helical" evidence="5">
    <location>
        <begin position="235"/>
        <end position="258"/>
    </location>
</feature>
<feature type="transmembrane region" description="Helical" evidence="5">
    <location>
        <begin position="165"/>
        <end position="187"/>
    </location>
</feature>
<name>A0AAN8Q0Q6_POLSC</name>
<reference evidence="6 7" key="1">
    <citation type="submission" date="2023-10" db="EMBL/GenBank/DDBJ databases">
        <title>Genomes of two closely related lineages of the louse Polyplax serrata with different host specificities.</title>
        <authorList>
            <person name="Martinu J."/>
            <person name="Tarabai H."/>
            <person name="Stefka J."/>
            <person name="Hypsa V."/>
        </authorList>
    </citation>
    <scope>NUCLEOTIDE SEQUENCE [LARGE SCALE GENOMIC DNA]</scope>
    <source>
        <strain evidence="6">HR10_N</strain>
    </source>
</reference>
<accession>A0AAN8Q0Q6</accession>
<dbReference type="InterPro" id="IPR036259">
    <property type="entry name" value="MFS_trans_sf"/>
</dbReference>
<dbReference type="Proteomes" id="UP001372834">
    <property type="component" value="Unassembled WGS sequence"/>
</dbReference>
<keyword evidence="4 5" id="KW-0472">Membrane</keyword>
<evidence type="ECO:0000313" key="6">
    <source>
        <dbReference type="EMBL" id="KAK6629658.1"/>
    </source>
</evidence>
<dbReference type="Gene3D" id="1.20.1250.20">
    <property type="entry name" value="MFS general substrate transporter like domains"/>
    <property type="match status" value="1"/>
</dbReference>
<feature type="transmembrane region" description="Helical" evidence="5">
    <location>
        <begin position="135"/>
        <end position="153"/>
    </location>
</feature>
<dbReference type="AlphaFoldDB" id="A0AAN8Q0Q6"/>
<dbReference type="GO" id="GO:0016020">
    <property type="term" value="C:membrane"/>
    <property type="evidence" value="ECO:0007669"/>
    <property type="project" value="UniProtKB-SubCell"/>
</dbReference>
<feature type="transmembrane region" description="Helical" evidence="5">
    <location>
        <begin position="111"/>
        <end position="128"/>
    </location>
</feature>
<organism evidence="6 7">
    <name type="scientific">Polyplax serrata</name>
    <name type="common">Common mouse louse</name>
    <dbReference type="NCBI Taxonomy" id="468196"/>
    <lineage>
        <taxon>Eukaryota</taxon>
        <taxon>Metazoa</taxon>
        <taxon>Ecdysozoa</taxon>
        <taxon>Arthropoda</taxon>
        <taxon>Hexapoda</taxon>
        <taxon>Insecta</taxon>
        <taxon>Pterygota</taxon>
        <taxon>Neoptera</taxon>
        <taxon>Paraneoptera</taxon>
        <taxon>Psocodea</taxon>
        <taxon>Troctomorpha</taxon>
        <taxon>Phthiraptera</taxon>
        <taxon>Anoplura</taxon>
        <taxon>Polyplacidae</taxon>
        <taxon>Polyplax</taxon>
    </lineage>
</organism>
<dbReference type="PANTHER" id="PTHR23507:SF37">
    <property type="entry name" value="GH08173P"/>
    <property type="match status" value="1"/>
</dbReference>
<dbReference type="InterPro" id="IPR011701">
    <property type="entry name" value="MFS"/>
</dbReference>
<evidence type="ECO:0000256" key="2">
    <source>
        <dbReference type="ARBA" id="ARBA00022692"/>
    </source>
</evidence>
<dbReference type="EMBL" id="JAWJWE010000036">
    <property type="protein sequence ID" value="KAK6629658.1"/>
    <property type="molecule type" value="Genomic_DNA"/>
</dbReference>
<feature type="transmembrane region" description="Helical" evidence="5">
    <location>
        <begin position="417"/>
        <end position="438"/>
    </location>
</feature>
<evidence type="ECO:0000313" key="7">
    <source>
        <dbReference type="Proteomes" id="UP001372834"/>
    </source>
</evidence>
<protein>
    <recommendedName>
        <fullName evidence="8">Proton-coupled folate transporter</fullName>
    </recommendedName>
</protein>
<feature type="transmembrane region" description="Helical" evidence="5">
    <location>
        <begin position="321"/>
        <end position="338"/>
    </location>
</feature>
<evidence type="ECO:0000256" key="1">
    <source>
        <dbReference type="ARBA" id="ARBA00004141"/>
    </source>
</evidence>
<proteinExistence type="predicted"/>
<comment type="caution">
    <text evidence="6">The sequence shown here is derived from an EMBL/GenBank/DDBJ whole genome shotgun (WGS) entry which is preliminary data.</text>
</comment>
<gene>
    <name evidence="6" type="ORF">RUM43_003476</name>
</gene>
<keyword evidence="2 5" id="KW-0812">Transmembrane</keyword>
<dbReference type="Pfam" id="PF07690">
    <property type="entry name" value="MFS_1"/>
    <property type="match status" value="1"/>
</dbReference>
<dbReference type="PANTHER" id="PTHR23507">
    <property type="entry name" value="ZGC:174356"/>
    <property type="match status" value="1"/>
</dbReference>
<comment type="subcellular location">
    <subcellularLocation>
        <location evidence="1">Membrane</location>
        <topology evidence="1">Multi-pass membrane protein</topology>
    </subcellularLocation>
</comment>
<dbReference type="SUPFAM" id="SSF103473">
    <property type="entry name" value="MFS general substrate transporter"/>
    <property type="match status" value="1"/>
</dbReference>
<evidence type="ECO:0000256" key="4">
    <source>
        <dbReference type="ARBA" id="ARBA00023136"/>
    </source>
</evidence>
<feature type="transmembrane region" description="Helical" evidence="5">
    <location>
        <begin position="478"/>
        <end position="499"/>
    </location>
</feature>
<feature type="transmembrane region" description="Helical" evidence="5">
    <location>
        <begin position="51"/>
        <end position="71"/>
    </location>
</feature>
<evidence type="ECO:0008006" key="8">
    <source>
        <dbReference type="Google" id="ProtNLM"/>
    </source>
</evidence>
<dbReference type="GO" id="GO:0022857">
    <property type="term" value="F:transmembrane transporter activity"/>
    <property type="evidence" value="ECO:0007669"/>
    <property type="project" value="InterPro"/>
</dbReference>
<evidence type="ECO:0000256" key="5">
    <source>
        <dbReference type="SAM" id="Phobius"/>
    </source>
</evidence>
<evidence type="ECO:0000256" key="3">
    <source>
        <dbReference type="ARBA" id="ARBA00022989"/>
    </source>
</evidence>